<evidence type="ECO:0000256" key="1">
    <source>
        <dbReference type="ARBA" id="ARBA00022801"/>
    </source>
</evidence>
<evidence type="ECO:0000256" key="2">
    <source>
        <dbReference type="SAM" id="MobiDB-lite"/>
    </source>
</evidence>
<dbReference type="Proteomes" id="UP000009026">
    <property type="component" value="Chromosome"/>
</dbReference>
<dbReference type="InterPro" id="IPR017850">
    <property type="entry name" value="Alkaline_phosphatase_core_sf"/>
</dbReference>
<feature type="region of interest" description="Disordered" evidence="2">
    <location>
        <begin position="86"/>
        <end position="128"/>
    </location>
</feature>
<organism evidence="3 4">
    <name type="scientific">Pseudomyxococcus hansupus</name>
    <dbReference type="NCBI Taxonomy" id="1297742"/>
    <lineage>
        <taxon>Bacteria</taxon>
        <taxon>Pseudomonadati</taxon>
        <taxon>Myxococcota</taxon>
        <taxon>Myxococcia</taxon>
        <taxon>Myxococcales</taxon>
        <taxon>Cystobacterineae</taxon>
        <taxon>Myxococcaceae</taxon>
        <taxon>Pseudomyxococcus</taxon>
    </lineage>
</organism>
<keyword evidence="1" id="KW-0378">Hydrolase</keyword>
<proteinExistence type="predicted"/>
<keyword evidence="4" id="KW-1185">Reference proteome</keyword>
<dbReference type="KEGG" id="mym:A176_001512"/>
<dbReference type="AlphaFoldDB" id="A0A0H4WTF8"/>
<evidence type="ECO:0000313" key="3">
    <source>
        <dbReference type="EMBL" id="AKQ64600.1"/>
    </source>
</evidence>
<dbReference type="GO" id="GO:0016788">
    <property type="term" value="F:hydrolase activity, acting on ester bonds"/>
    <property type="evidence" value="ECO:0007669"/>
    <property type="project" value="InterPro"/>
</dbReference>
<sequence length="128" mass="13691">MAAPIRHVFVLMMENRSFDHMLGFSGITGTDAVTGQQTRLAGLRGDEFNTYSGVPYPVTSPAHNTMPVGPHHDFADVLLQLTGIDVTAPGGHKPLPDSNYPPSPSQASSTAMSPPRRRPRLAISTLAN</sequence>
<accession>A0A0H4WTF8</accession>
<protein>
    <submittedName>
        <fullName evidence="3">Phospholipase C 4</fullName>
    </submittedName>
</protein>
<dbReference type="Pfam" id="PF04185">
    <property type="entry name" value="Phosphoesterase"/>
    <property type="match status" value="1"/>
</dbReference>
<dbReference type="InterPro" id="IPR007312">
    <property type="entry name" value="Phosphoesterase"/>
</dbReference>
<dbReference type="RefSeq" id="WP_250635855.1">
    <property type="nucleotide sequence ID" value="NZ_CP012109.1"/>
</dbReference>
<dbReference type="Gene3D" id="3.40.720.10">
    <property type="entry name" value="Alkaline Phosphatase, subunit A"/>
    <property type="match status" value="1"/>
</dbReference>
<gene>
    <name evidence="3" type="ORF">A176_001512</name>
</gene>
<dbReference type="EMBL" id="CP012109">
    <property type="protein sequence ID" value="AKQ64600.1"/>
    <property type="molecule type" value="Genomic_DNA"/>
</dbReference>
<evidence type="ECO:0000313" key="4">
    <source>
        <dbReference type="Proteomes" id="UP000009026"/>
    </source>
</evidence>
<name>A0A0H4WTF8_9BACT</name>
<reference evidence="3 4" key="1">
    <citation type="journal article" date="2016" name="PLoS ONE">
        <title>Complete Genome Sequence and Comparative Genomics of a Novel Myxobacterium Myxococcus hansupus.</title>
        <authorList>
            <person name="Sharma G."/>
            <person name="Narwani T."/>
            <person name="Subramanian S."/>
        </authorList>
    </citation>
    <scope>NUCLEOTIDE SEQUENCE [LARGE SCALE GENOMIC DNA]</scope>
    <source>
        <strain evidence="4">mixupus</strain>
    </source>
</reference>
<dbReference type="PATRIC" id="fig|1297742.4.peg.1530"/>